<dbReference type="GO" id="GO:0005829">
    <property type="term" value="C:cytosol"/>
    <property type="evidence" value="ECO:0007669"/>
    <property type="project" value="TreeGrafter"/>
</dbReference>
<dbReference type="CDD" id="cd03442">
    <property type="entry name" value="BFIT_BACH"/>
    <property type="match status" value="2"/>
</dbReference>
<name>A0A2N6VL24_9MICO</name>
<keyword evidence="2 3" id="KW-0378">Hydrolase</keyword>
<dbReference type="InterPro" id="IPR029069">
    <property type="entry name" value="HotDog_dom_sf"/>
</dbReference>
<dbReference type="InterPro" id="IPR033120">
    <property type="entry name" value="HOTDOG_ACOT"/>
</dbReference>
<dbReference type="Proteomes" id="UP000235598">
    <property type="component" value="Unassembled WGS sequence"/>
</dbReference>
<feature type="domain" description="HotDog ACOT-type" evidence="4">
    <location>
        <begin position="1"/>
        <end position="114"/>
    </location>
</feature>
<evidence type="ECO:0000256" key="3">
    <source>
        <dbReference type="PROSITE-ProRule" id="PRU01106"/>
    </source>
</evidence>
<dbReference type="GO" id="GO:0006637">
    <property type="term" value="P:acyl-CoA metabolic process"/>
    <property type="evidence" value="ECO:0007669"/>
    <property type="project" value="TreeGrafter"/>
</dbReference>
<protein>
    <submittedName>
        <fullName evidence="5">Acyl-CoA thioesterase</fullName>
    </submittedName>
</protein>
<evidence type="ECO:0000313" key="5">
    <source>
        <dbReference type="EMBL" id="PMD04713.1"/>
    </source>
</evidence>
<dbReference type="PROSITE" id="PS51770">
    <property type="entry name" value="HOTDOG_ACOT"/>
    <property type="match status" value="2"/>
</dbReference>
<sequence length="314" mass="35062">MHDRITLRFLAAPTDETKDGLSIQAGRVLEWIDKAGFACAAGYSGRYCVTAYVGNVHFSQPIRPGELVEASARIIYTGRTSMHVLVTVESANPRTGKFALATHCLLVFVAMDDDRKPVEIPKWRPRTREDEELSKDALERIEARKAIHDVTLAQTFSDAGTTPELTLRFLANPSDVNWGGNAHGGIVMRWLTECAQALSTSFVGQPTVCVYTGGVHFHGPVHIGDVVEVDGRIIHTGPHSVHISLRVRSANPRDMKFRLTTRCTMIFVHINEHRKASEVPQLELKSEEDRLLDAHALDLVARRKRLPRLPLPRR</sequence>
<dbReference type="EMBL" id="PNHK01000004">
    <property type="protein sequence ID" value="PMD04713.1"/>
    <property type="molecule type" value="Genomic_DNA"/>
</dbReference>
<organism evidence="5 6">
    <name type="scientific">Brevibacterium paucivorans</name>
    <dbReference type="NCBI Taxonomy" id="170994"/>
    <lineage>
        <taxon>Bacteria</taxon>
        <taxon>Bacillati</taxon>
        <taxon>Actinomycetota</taxon>
        <taxon>Actinomycetes</taxon>
        <taxon>Micrococcales</taxon>
        <taxon>Brevibacteriaceae</taxon>
        <taxon>Brevibacterium</taxon>
    </lineage>
</organism>
<dbReference type="PANTHER" id="PTHR11049:SF16">
    <property type="entry name" value="PROTEIN VDLD"/>
    <property type="match status" value="1"/>
</dbReference>
<evidence type="ECO:0000259" key="4">
    <source>
        <dbReference type="PROSITE" id="PS51770"/>
    </source>
</evidence>
<dbReference type="Gene3D" id="3.10.129.10">
    <property type="entry name" value="Hotdog Thioesterase"/>
    <property type="match status" value="2"/>
</dbReference>
<dbReference type="RefSeq" id="WP_102239357.1">
    <property type="nucleotide sequence ID" value="NZ_BAAAIM010000004.1"/>
</dbReference>
<dbReference type="GO" id="GO:0052816">
    <property type="term" value="F:long-chain fatty acyl-CoA hydrolase activity"/>
    <property type="evidence" value="ECO:0007669"/>
    <property type="project" value="TreeGrafter"/>
</dbReference>
<evidence type="ECO:0000256" key="1">
    <source>
        <dbReference type="ARBA" id="ARBA00010458"/>
    </source>
</evidence>
<dbReference type="SUPFAM" id="SSF54637">
    <property type="entry name" value="Thioesterase/thiol ester dehydrase-isomerase"/>
    <property type="match status" value="2"/>
</dbReference>
<dbReference type="AlphaFoldDB" id="A0A2N6VL24"/>
<evidence type="ECO:0000256" key="2">
    <source>
        <dbReference type="ARBA" id="ARBA00022801"/>
    </source>
</evidence>
<reference evidence="5 6" key="1">
    <citation type="submission" date="2017-09" db="EMBL/GenBank/DDBJ databases">
        <title>Bacterial strain isolated from the female urinary microbiota.</title>
        <authorList>
            <person name="Thomas-White K."/>
            <person name="Kumar N."/>
            <person name="Forster S."/>
            <person name="Putonti C."/>
            <person name="Lawley T."/>
            <person name="Wolfe A.J."/>
        </authorList>
    </citation>
    <scope>NUCLEOTIDE SEQUENCE [LARGE SCALE GENOMIC DNA]</scope>
    <source>
        <strain evidence="5 6">UMB1301</strain>
    </source>
</reference>
<proteinExistence type="inferred from homology"/>
<comment type="caution">
    <text evidence="5">The sequence shown here is derived from an EMBL/GenBank/DDBJ whole genome shotgun (WGS) entry which is preliminary data.</text>
</comment>
<evidence type="ECO:0000313" key="6">
    <source>
        <dbReference type="Proteomes" id="UP000235598"/>
    </source>
</evidence>
<dbReference type="PANTHER" id="PTHR11049">
    <property type="entry name" value="ACYL COENZYME A THIOESTER HYDROLASE"/>
    <property type="match status" value="1"/>
</dbReference>
<accession>A0A2N6VL24</accession>
<comment type="similarity">
    <text evidence="1">Belongs to the acyl coenzyme A hydrolase family.</text>
</comment>
<dbReference type="Pfam" id="PF03061">
    <property type="entry name" value="4HBT"/>
    <property type="match status" value="2"/>
</dbReference>
<dbReference type="OrthoDB" id="9809430at2"/>
<dbReference type="InterPro" id="IPR006683">
    <property type="entry name" value="Thioestr_dom"/>
</dbReference>
<gene>
    <name evidence="5" type="ORF">CJ199_10110</name>
</gene>
<dbReference type="InterPro" id="IPR040170">
    <property type="entry name" value="Cytosol_ACT"/>
</dbReference>
<feature type="domain" description="HotDog ACOT-type" evidence="4">
    <location>
        <begin position="161"/>
        <end position="273"/>
    </location>
</feature>